<dbReference type="SMART" id="SM00315">
    <property type="entry name" value="RGS"/>
    <property type="match status" value="1"/>
</dbReference>
<keyword evidence="4" id="KW-1185">Reference proteome</keyword>
<dbReference type="Proteomes" id="UP000816034">
    <property type="component" value="Unassembled WGS sequence"/>
</dbReference>
<dbReference type="AlphaFoldDB" id="A0AA88GLH4"/>
<dbReference type="PANTHER" id="PTHR10845:SF192">
    <property type="entry name" value="DOUBLE HIT, ISOFORM B"/>
    <property type="match status" value="1"/>
</dbReference>
<dbReference type="EMBL" id="PYSW02000024">
    <property type="protein sequence ID" value="KAG2382420.1"/>
    <property type="molecule type" value="Genomic_DNA"/>
</dbReference>
<feature type="transmembrane region" description="Helical" evidence="1">
    <location>
        <begin position="266"/>
        <end position="285"/>
    </location>
</feature>
<name>A0AA88GLH4_NAELO</name>
<proteinExistence type="predicted"/>
<gene>
    <name evidence="3" type="ORF">C9374_005622</name>
</gene>
<dbReference type="RefSeq" id="XP_044548099.1">
    <property type="nucleotide sequence ID" value="XM_044695393.1"/>
</dbReference>
<comment type="caution">
    <text evidence="3">The sequence shown here is derived from an EMBL/GenBank/DDBJ whole genome shotgun (WGS) entry which is preliminary data.</text>
</comment>
<evidence type="ECO:0000313" key="4">
    <source>
        <dbReference type="Proteomes" id="UP000816034"/>
    </source>
</evidence>
<feature type="transmembrane region" description="Helical" evidence="1">
    <location>
        <begin position="53"/>
        <end position="75"/>
    </location>
</feature>
<feature type="transmembrane region" description="Helical" evidence="1">
    <location>
        <begin position="321"/>
        <end position="345"/>
    </location>
</feature>
<organism evidence="3 4">
    <name type="scientific">Naegleria lovaniensis</name>
    <name type="common">Amoeba</name>
    <dbReference type="NCBI Taxonomy" id="51637"/>
    <lineage>
        <taxon>Eukaryota</taxon>
        <taxon>Discoba</taxon>
        <taxon>Heterolobosea</taxon>
        <taxon>Tetramitia</taxon>
        <taxon>Eutetramitia</taxon>
        <taxon>Vahlkampfiidae</taxon>
        <taxon>Naegleria</taxon>
    </lineage>
</organism>
<evidence type="ECO:0000313" key="3">
    <source>
        <dbReference type="EMBL" id="KAG2382420.1"/>
    </source>
</evidence>
<feature type="transmembrane region" description="Helical" evidence="1">
    <location>
        <begin position="122"/>
        <end position="144"/>
    </location>
</feature>
<feature type="transmembrane region" description="Helical" evidence="1">
    <location>
        <begin position="87"/>
        <end position="110"/>
    </location>
</feature>
<keyword evidence="1" id="KW-0812">Transmembrane</keyword>
<feature type="transmembrane region" description="Helical" evidence="1">
    <location>
        <begin position="386"/>
        <end position="415"/>
    </location>
</feature>
<keyword evidence="1" id="KW-0472">Membrane</keyword>
<feature type="domain" description="RGS" evidence="2">
    <location>
        <begin position="438"/>
        <end position="538"/>
    </location>
</feature>
<dbReference type="PROSITE" id="PS50132">
    <property type="entry name" value="RGS"/>
    <property type="match status" value="1"/>
</dbReference>
<dbReference type="InterPro" id="IPR016137">
    <property type="entry name" value="RGS"/>
</dbReference>
<sequence>MNNTSTSGTNSTTICHPLLYTLGNLTLDDYRDNTYSSTSSLRGICPDTLFNTLFAAIFIFLLFIITAFSFSVLIWKRKHPHIEKRNLGSSLLHVIASFILVLVICLRYFVTRKIHPCSLHMLSFFMLIPIVFLAPIFRCWRVFIMYRLNLERHMIYRASSSNVQATALDHHHVVATTFVNSHDNNQLTDMPNVKTEFPQKNGMESHTVSSKGGNTVVSFKLDQPISSSTHNTDLEFESESVISFSEISDVTAKKIRIMSFLASNKFICITYGVLLFVHFCLWLIFGGVDEGVVKATNGNRVFTIEVSFFDFTQGCTSSASMVYVVGVISALYILTEIATLILCFLAQRDTYRIKVEAIIIIGCQVIGLTLYVIGGAVPIYKSLADYFFTYAFFPVLYIMVDVFIGVTLPCCYALYEEIYVVRKLNVNNNTGSENNHSVLEQFLNKKKYFELLLEFAKRSYCPESVLAYRDIEQFKKTGKRNRNRYGQYILKTYCLPNSPAQLNLSSNITEQVKEWTESLEKKSDVVVETNLFDSLQQHCLIDLTDVFERLKWSNKEVREVCRELSKHC</sequence>
<dbReference type="InterPro" id="IPR036305">
    <property type="entry name" value="RGS_sf"/>
</dbReference>
<dbReference type="Pfam" id="PF00615">
    <property type="entry name" value="RGS"/>
    <property type="match status" value="1"/>
</dbReference>
<accession>A0AA88GLH4</accession>
<protein>
    <recommendedName>
        <fullName evidence="2">RGS domain-containing protein</fullName>
    </recommendedName>
</protein>
<keyword evidence="1" id="KW-1133">Transmembrane helix</keyword>
<reference evidence="3 4" key="1">
    <citation type="journal article" date="2018" name="BMC Genomics">
        <title>The genome of Naegleria lovaniensis, the basis for a comparative approach to unravel pathogenicity factors of the human pathogenic amoeba N. fowleri.</title>
        <authorList>
            <person name="Liechti N."/>
            <person name="Schurch N."/>
            <person name="Bruggmann R."/>
            <person name="Wittwer M."/>
        </authorList>
    </citation>
    <scope>NUCLEOTIDE SEQUENCE [LARGE SCALE GENOMIC DNA]</scope>
    <source>
        <strain evidence="3 4">ATCC 30569</strain>
    </source>
</reference>
<dbReference type="SUPFAM" id="SSF48097">
    <property type="entry name" value="Regulator of G-protein signaling, RGS"/>
    <property type="match status" value="1"/>
</dbReference>
<feature type="transmembrane region" description="Helical" evidence="1">
    <location>
        <begin position="357"/>
        <end position="380"/>
    </location>
</feature>
<evidence type="ECO:0000259" key="2">
    <source>
        <dbReference type="PROSITE" id="PS50132"/>
    </source>
</evidence>
<dbReference type="Gene3D" id="1.10.167.10">
    <property type="entry name" value="Regulator of G-protein Signalling 4, domain 2"/>
    <property type="match status" value="1"/>
</dbReference>
<dbReference type="InterPro" id="IPR044926">
    <property type="entry name" value="RGS_subdomain_2"/>
</dbReference>
<dbReference type="GeneID" id="68098077"/>
<evidence type="ECO:0000256" key="1">
    <source>
        <dbReference type="SAM" id="Phobius"/>
    </source>
</evidence>
<dbReference type="PANTHER" id="PTHR10845">
    <property type="entry name" value="REGULATOR OF G PROTEIN SIGNALING"/>
    <property type="match status" value="1"/>
</dbReference>